<keyword evidence="2" id="KW-1185">Reference proteome</keyword>
<evidence type="ECO:0000313" key="2">
    <source>
        <dbReference type="Proteomes" id="UP000198539"/>
    </source>
</evidence>
<sequence length="151" mass="17016">MKLEGFADLDRELQRLGKATTQKASLRRASKKALQPMAEIARGLAPRGVDGELAPSITVSTKLTKRQKGQHRKMFRNDKAAVEMFMGPGPDPAAWNQEFGNRNHLAQPYMRPAWDQDHKAMLDRLKAELWADIQKTLARAERRAARQAARG</sequence>
<dbReference type="EMBL" id="FNOM01000003">
    <property type="protein sequence ID" value="SDW78220.1"/>
    <property type="molecule type" value="Genomic_DNA"/>
</dbReference>
<evidence type="ECO:0000313" key="1">
    <source>
        <dbReference type="EMBL" id="SDW78220.1"/>
    </source>
</evidence>
<reference evidence="1 2" key="1">
    <citation type="submission" date="2016-10" db="EMBL/GenBank/DDBJ databases">
        <authorList>
            <person name="de Groot N.N."/>
        </authorList>
    </citation>
    <scope>NUCLEOTIDE SEQUENCE [LARGE SCALE GENOMIC DNA]</scope>
    <source>
        <strain evidence="1 2">CGMCC 1.8894</strain>
    </source>
</reference>
<dbReference type="Proteomes" id="UP000198539">
    <property type="component" value="Unassembled WGS sequence"/>
</dbReference>
<dbReference type="STRING" id="564137.SAMN04488238_103336"/>
<dbReference type="AlphaFoldDB" id="A0A1H2WC90"/>
<accession>A0A1H2WC90</accession>
<protein>
    <submittedName>
        <fullName evidence="1">Bacteriophage HK97-gp10, putative tail-component</fullName>
    </submittedName>
</protein>
<proteinExistence type="predicted"/>
<name>A0A1H2WC90_9RHOB</name>
<organism evidence="1 2">
    <name type="scientific">Roseicitreum antarcticum</name>
    <dbReference type="NCBI Taxonomy" id="564137"/>
    <lineage>
        <taxon>Bacteria</taxon>
        <taxon>Pseudomonadati</taxon>
        <taxon>Pseudomonadota</taxon>
        <taxon>Alphaproteobacteria</taxon>
        <taxon>Rhodobacterales</taxon>
        <taxon>Paracoccaceae</taxon>
        <taxon>Roseicitreum</taxon>
    </lineage>
</organism>
<gene>
    <name evidence="1" type="ORF">SAMN04488238_103336</name>
</gene>